<dbReference type="AlphaFoldDB" id="A0A2T0JYM5"/>
<sequence length="52" mass="5720">MIATSVTQKRTCHLSICHMANAVGNAKKQTPLAIAKSIIHDEITVSHVWINH</sequence>
<proteinExistence type="predicted"/>
<evidence type="ECO:0000313" key="2">
    <source>
        <dbReference type="Proteomes" id="UP000239415"/>
    </source>
</evidence>
<comment type="caution">
    <text evidence="1">The sequence shown here is derived from an EMBL/GenBank/DDBJ whole genome shotgun (WGS) entry which is preliminary data.</text>
</comment>
<gene>
    <name evidence="1" type="ORF">CLV67_12311</name>
</gene>
<accession>A0A2T0JYM5</accession>
<keyword evidence="2" id="KW-1185">Reference proteome</keyword>
<name>A0A2T0JYM5_9ACTN</name>
<dbReference type="Proteomes" id="UP000239415">
    <property type="component" value="Unassembled WGS sequence"/>
</dbReference>
<reference evidence="1 2" key="1">
    <citation type="submission" date="2018-03" db="EMBL/GenBank/DDBJ databases">
        <title>Genomic Encyclopedia of Archaeal and Bacterial Type Strains, Phase II (KMG-II): from individual species to whole genera.</title>
        <authorList>
            <person name="Goeker M."/>
        </authorList>
    </citation>
    <scope>NUCLEOTIDE SEQUENCE [LARGE SCALE GENOMIC DNA]</scope>
    <source>
        <strain evidence="1 2">DSM 43146</strain>
    </source>
</reference>
<dbReference type="EMBL" id="PVMZ01000023">
    <property type="protein sequence ID" value="PRX14627.1"/>
    <property type="molecule type" value="Genomic_DNA"/>
</dbReference>
<organism evidence="1 2">
    <name type="scientific">Actinoplanes italicus</name>
    <dbReference type="NCBI Taxonomy" id="113567"/>
    <lineage>
        <taxon>Bacteria</taxon>
        <taxon>Bacillati</taxon>
        <taxon>Actinomycetota</taxon>
        <taxon>Actinomycetes</taxon>
        <taxon>Micromonosporales</taxon>
        <taxon>Micromonosporaceae</taxon>
        <taxon>Actinoplanes</taxon>
    </lineage>
</organism>
<evidence type="ECO:0000313" key="1">
    <source>
        <dbReference type="EMBL" id="PRX14627.1"/>
    </source>
</evidence>
<protein>
    <submittedName>
        <fullName evidence="1">Uncharacterized protein</fullName>
    </submittedName>
</protein>